<comment type="caution">
    <text evidence="2">The sequence shown here is derived from an EMBL/GenBank/DDBJ whole genome shotgun (WGS) entry which is preliminary data.</text>
</comment>
<evidence type="ECO:0000313" key="2">
    <source>
        <dbReference type="EMBL" id="GAA4555017.1"/>
    </source>
</evidence>
<dbReference type="InterPro" id="IPR038020">
    <property type="entry name" value="MbtH-like_sf"/>
</dbReference>
<dbReference type="PANTHER" id="PTHR38444">
    <property type="entry name" value="ENTEROBACTIN BIOSYNTHESIS PROTEIN YBDZ"/>
    <property type="match status" value="1"/>
</dbReference>
<evidence type="ECO:0000313" key="3">
    <source>
        <dbReference type="Proteomes" id="UP001501598"/>
    </source>
</evidence>
<dbReference type="Pfam" id="PF03621">
    <property type="entry name" value="MbtH"/>
    <property type="match status" value="1"/>
</dbReference>
<feature type="domain" description="MbtH-like" evidence="1">
    <location>
        <begin position="4"/>
        <end position="54"/>
    </location>
</feature>
<dbReference type="InterPro" id="IPR037407">
    <property type="entry name" value="MLP_fam"/>
</dbReference>
<evidence type="ECO:0000259" key="1">
    <source>
        <dbReference type="SMART" id="SM00923"/>
    </source>
</evidence>
<gene>
    <name evidence="2" type="ORF">GCM10023175_54520</name>
</gene>
<dbReference type="RefSeq" id="WP_345424598.1">
    <property type="nucleotide sequence ID" value="NZ_BAABGT010000089.1"/>
</dbReference>
<dbReference type="SUPFAM" id="SSF160582">
    <property type="entry name" value="MbtH-like"/>
    <property type="match status" value="1"/>
</dbReference>
<accession>A0ABP8S0J9</accession>
<name>A0ABP8S0J9_9PSEU</name>
<reference evidence="3" key="1">
    <citation type="journal article" date="2019" name="Int. J. Syst. Evol. Microbiol.">
        <title>The Global Catalogue of Microorganisms (GCM) 10K type strain sequencing project: providing services to taxonomists for standard genome sequencing and annotation.</title>
        <authorList>
            <consortium name="The Broad Institute Genomics Platform"/>
            <consortium name="The Broad Institute Genome Sequencing Center for Infectious Disease"/>
            <person name="Wu L."/>
            <person name="Ma J."/>
        </authorList>
    </citation>
    <scope>NUCLEOTIDE SEQUENCE [LARGE SCALE GENOMIC DNA]</scope>
    <source>
        <strain evidence="3">JCM 17906</strain>
    </source>
</reference>
<dbReference type="SMART" id="SM00923">
    <property type="entry name" value="MbtH"/>
    <property type="match status" value="1"/>
</dbReference>
<protein>
    <submittedName>
        <fullName evidence="2">MbtH family protein</fullName>
    </submittedName>
</protein>
<dbReference type="PANTHER" id="PTHR38444:SF1">
    <property type="entry name" value="ENTEROBACTIN BIOSYNTHESIS PROTEIN YBDZ"/>
    <property type="match status" value="1"/>
</dbReference>
<dbReference type="Gene3D" id="3.90.820.10">
    <property type="entry name" value="Structural Genomics, Unknown Function 30-nov-00 1gh9 Mol_id"/>
    <property type="match status" value="1"/>
</dbReference>
<keyword evidence="3" id="KW-1185">Reference proteome</keyword>
<organism evidence="2 3">
    <name type="scientific">Pseudonocardia xishanensis</name>
    <dbReference type="NCBI Taxonomy" id="630995"/>
    <lineage>
        <taxon>Bacteria</taxon>
        <taxon>Bacillati</taxon>
        <taxon>Actinomycetota</taxon>
        <taxon>Actinomycetes</taxon>
        <taxon>Pseudonocardiales</taxon>
        <taxon>Pseudonocardiaceae</taxon>
        <taxon>Pseudonocardia</taxon>
    </lineage>
</organism>
<dbReference type="Proteomes" id="UP001501598">
    <property type="component" value="Unassembled WGS sequence"/>
</dbReference>
<sequence>MAVNPFDDPNGEFHVLVNAEEQRSLWPAFLPVPAGWEVEHGPSARQEALDHIEANWLDLRPKSLSAPVSAAAAQDDRAS</sequence>
<dbReference type="EMBL" id="BAABGT010000089">
    <property type="protein sequence ID" value="GAA4555017.1"/>
    <property type="molecule type" value="Genomic_DNA"/>
</dbReference>
<dbReference type="InterPro" id="IPR005153">
    <property type="entry name" value="MbtH-like_dom"/>
</dbReference>
<proteinExistence type="predicted"/>